<keyword evidence="5 11" id="KW-0444">Lipid biosynthesis</keyword>
<feature type="domain" description="O-acyltransferase WSD1-like N-terminal" evidence="13">
    <location>
        <begin position="4"/>
        <end position="254"/>
    </location>
</feature>
<sequence>MDRLSTVEASFLEAEDADRHLSLAIGALAVIDGPSPGRDELVDTLSDRLGRLPRLTQLVHQHPLHVAAPELVADNNFDITHHVRWAVVPQPADEAALFRTVADLMERRLDRDHPLWECWIIDGLPERRWAALLKIHHCLADEVATIRILTSIADAGADDEVRVAEPAASNEPTVGQGNPLTWAREIWRASLAGTGMAGQTAREAGQFVSGLLNPAAGTQHQGPVADTRGYSAVRVPLKDVDTVCEVFGVTRNDVTLAAITDSFRAVLLRRGRQPRRNSLRTLIPVSVGSPEPMDRIDIRASAMLPYLPVEQKDPVKRLRLVHARQSRPYHHGAPHTSDGLTDHLPFMLSAWSIRLLMRLPQRSVVTLAAYVPGPRQRLQVLGRPVEMLLPIPSTPGHLSTVVSTLSYVDELVLGITADNDGPPDADEIAGGIELGVARLLARALARRRSRTKRVRRPSRSGSRSSGTRP</sequence>
<dbReference type="EMBL" id="LQOY01000241">
    <property type="protein sequence ID" value="ORV68413.1"/>
    <property type="molecule type" value="Genomic_DNA"/>
</dbReference>
<dbReference type="GO" id="GO:0005886">
    <property type="term" value="C:plasma membrane"/>
    <property type="evidence" value="ECO:0007669"/>
    <property type="project" value="TreeGrafter"/>
</dbReference>
<evidence type="ECO:0000313" key="18">
    <source>
        <dbReference type="Proteomes" id="UP000193928"/>
    </source>
</evidence>
<evidence type="ECO:0000259" key="14">
    <source>
        <dbReference type="Pfam" id="PF06974"/>
    </source>
</evidence>
<keyword evidence="7 11" id="KW-0319">Glycerol metabolism</keyword>
<dbReference type="GO" id="GO:0019432">
    <property type="term" value="P:triglyceride biosynthetic process"/>
    <property type="evidence" value="ECO:0007669"/>
    <property type="project" value="UniProtKB-UniPathway"/>
</dbReference>
<reference evidence="16 18" key="1">
    <citation type="submission" date="2016-01" db="EMBL/GenBank/DDBJ databases">
        <title>The new phylogeny of the genus Mycobacterium.</title>
        <authorList>
            <person name="Tarcisio F."/>
            <person name="Conor M."/>
            <person name="Antonella G."/>
            <person name="Elisabetta G."/>
            <person name="Giulia F.S."/>
            <person name="Sara T."/>
            <person name="Anna F."/>
            <person name="Clotilde B."/>
            <person name="Roberto B."/>
            <person name="Veronica D.S."/>
            <person name="Fabio R."/>
            <person name="Monica P."/>
            <person name="Olivier J."/>
            <person name="Enrico T."/>
            <person name="Nicola S."/>
        </authorList>
    </citation>
    <scope>NUCLEOTIDE SEQUENCE [LARGE SCALE GENOMIC DNA]</scope>
    <source>
        <strain evidence="16 18">DSM 44160</strain>
    </source>
</reference>
<evidence type="ECO:0000256" key="7">
    <source>
        <dbReference type="ARBA" id="ARBA00022798"/>
    </source>
</evidence>
<evidence type="ECO:0000313" key="17">
    <source>
        <dbReference type="Proteomes" id="UP000093757"/>
    </source>
</evidence>
<reference evidence="15 17" key="2">
    <citation type="submission" date="2016-06" db="EMBL/GenBank/DDBJ databases">
        <authorList>
            <person name="Kjaerup R.B."/>
            <person name="Dalgaard T.S."/>
            <person name="Juul-Madsen H.R."/>
        </authorList>
    </citation>
    <scope>NUCLEOTIDE SEQUENCE [LARGE SCALE GENOMIC DNA]</scope>
    <source>
        <strain evidence="15 17">1245752.6</strain>
    </source>
</reference>
<dbReference type="InterPro" id="IPR009721">
    <property type="entry name" value="O-acyltransferase_WSD1_C"/>
</dbReference>
<keyword evidence="18" id="KW-1185">Reference proteome</keyword>
<evidence type="ECO:0000259" key="13">
    <source>
        <dbReference type="Pfam" id="PF03007"/>
    </source>
</evidence>
<dbReference type="NCBIfam" id="TIGR02946">
    <property type="entry name" value="acyl_WS_DGAT"/>
    <property type="match status" value="1"/>
</dbReference>
<evidence type="ECO:0000256" key="11">
    <source>
        <dbReference type="RuleBase" id="RU361241"/>
    </source>
</evidence>
<dbReference type="GO" id="GO:0071731">
    <property type="term" value="P:response to nitric oxide"/>
    <property type="evidence" value="ECO:0007669"/>
    <property type="project" value="TreeGrafter"/>
</dbReference>
<dbReference type="GO" id="GO:0006071">
    <property type="term" value="P:glycerol metabolic process"/>
    <property type="evidence" value="ECO:0007669"/>
    <property type="project" value="UniProtKB-KW"/>
</dbReference>
<evidence type="ECO:0000256" key="6">
    <source>
        <dbReference type="ARBA" id="ARBA00022679"/>
    </source>
</evidence>
<gene>
    <name evidence="15" type="ORF">A9W98_22290</name>
    <name evidence="16" type="ORF">AWC08_07270</name>
</gene>
<dbReference type="InterPro" id="IPR014292">
    <property type="entry name" value="Acyl_transf_WS/DGAT"/>
</dbReference>
<dbReference type="Proteomes" id="UP000093757">
    <property type="component" value="Unassembled WGS sequence"/>
</dbReference>
<dbReference type="Pfam" id="PF06974">
    <property type="entry name" value="WS_DGAT_C"/>
    <property type="match status" value="1"/>
</dbReference>
<feature type="region of interest" description="Disordered" evidence="12">
    <location>
        <begin position="447"/>
        <end position="469"/>
    </location>
</feature>
<feature type="compositionally biased region" description="Low complexity" evidence="12">
    <location>
        <begin position="459"/>
        <end position="469"/>
    </location>
</feature>
<dbReference type="PANTHER" id="PTHR31650">
    <property type="entry name" value="O-ACYLTRANSFERASE (WSD1-LIKE) FAMILY PROTEIN"/>
    <property type="match status" value="1"/>
</dbReference>
<comment type="catalytic activity">
    <reaction evidence="10 11">
        <text>an acyl-CoA + a 1,2-diacyl-sn-glycerol = a triacyl-sn-glycerol + CoA</text>
        <dbReference type="Rhea" id="RHEA:10868"/>
        <dbReference type="ChEBI" id="CHEBI:17815"/>
        <dbReference type="ChEBI" id="CHEBI:57287"/>
        <dbReference type="ChEBI" id="CHEBI:58342"/>
        <dbReference type="ChEBI" id="CHEBI:64615"/>
        <dbReference type="EC" id="2.3.1.20"/>
    </reaction>
</comment>
<dbReference type="SUPFAM" id="SSF52777">
    <property type="entry name" value="CoA-dependent acyltransferases"/>
    <property type="match status" value="1"/>
</dbReference>
<dbReference type="InterPro" id="IPR004255">
    <property type="entry name" value="O-acyltransferase_WSD1_N"/>
</dbReference>
<dbReference type="UniPathway" id="UPA00282"/>
<evidence type="ECO:0000256" key="1">
    <source>
        <dbReference type="ARBA" id="ARBA00004771"/>
    </source>
</evidence>
<dbReference type="Pfam" id="PF03007">
    <property type="entry name" value="WS_DGAT_cat"/>
    <property type="match status" value="1"/>
</dbReference>
<accession>A0A1A6BF80</accession>
<keyword evidence="8 11" id="KW-0443">Lipid metabolism</keyword>
<evidence type="ECO:0000256" key="9">
    <source>
        <dbReference type="ARBA" id="ARBA00023315"/>
    </source>
</evidence>
<keyword evidence="6 11" id="KW-0808">Transferase</keyword>
<evidence type="ECO:0000256" key="2">
    <source>
        <dbReference type="ARBA" id="ARBA00005189"/>
    </source>
</evidence>
<evidence type="ECO:0000256" key="5">
    <source>
        <dbReference type="ARBA" id="ARBA00022516"/>
    </source>
</evidence>
<protein>
    <recommendedName>
        <fullName evidence="4 11">Diacylglycerol O-acyltransferase</fullName>
        <ecNumber evidence="4 11">2.3.1.20</ecNumber>
    </recommendedName>
</protein>
<evidence type="ECO:0000256" key="4">
    <source>
        <dbReference type="ARBA" id="ARBA00013244"/>
    </source>
</evidence>
<evidence type="ECO:0000256" key="3">
    <source>
        <dbReference type="ARBA" id="ARBA00009587"/>
    </source>
</evidence>
<dbReference type="PANTHER" id="PTHR31650:SF1">
    <property type="entry name" value="WAX ESTER SYNTHASE_DIACYLGLYCEROL ACYLTRANSFERASE 4-RELATED"/>
    <property type="match status" value="1"/>
</dbReference>
<dbReference type="AlphaFoldDB" id="A0A1A6BF80"/>
<keyword evidence="9 11" id="KW-0012">Acyltransferase</keyword>
<dbReference type="OrthoDB" id="9810950at2"/>
<dbReference type="InterPro" id="IPR045034">
    <property type="entry name" value="O-acyltransferase_WSD1-like"/>
</dbReference>
<dbReference type="EMBL" id="MAEM01000325">
    <property type="protein sequence ID" value="OBS00973.1"/>
    <property type="molecule type" value="Genomic_DNA"/>
</dbReference>
<evidence type="ECO:0000256" key="8">
    <source>
        <dbReference type="ARBA" id="ARBA00023098"/>
    </source>
</evidence>
<evidence type="ECO:0000256" key="10">
    <source>
        <dbReference type="ARBA" id="ARBA00048109"/>
    </source>
</evidence>
<feature type="compositionally biased region" description="Basic residues" evidence="12">
    <location>
        <begin position="447"/>
        <end position="458"/>
    </location>
</feature>
<comment type="pathway">
    <text evidence="2">Lipid metabolism.</text>
</comment>
<evidence type="ECO:0000256" key="12">
    <source>
        <dbReference type="SAM" id="MobiDB-lite"/>
    </source>
</evidence>
<dbReference type="EC" id="2.3.1.20" evidence="4 11"/>
<comment type="similarity">
    <text evidence="3 11">Belongs to the long-chain O-acyltransferase family.</text>
</comment>
<proteinExistence type="inferred from homology"/>
<feature type="domain" description="O-acyltransferase WSD1 C-terminal" evidence="14">
    <location>
        <begin position="301"/>
        <end position="433"/>
    </location>
</feature>
<name>A0A1A6BF80_MYCGO</name>
<comment type="pathway">
    <text evidence="1 11">Glycerolipid metabolism; triacylglycerol biosynthesis.</text>
</comment>
<dbReference type="GO" id="GO:0001666">
    <property type="term" value="P:response to hypoxia"/>
    <property type="evidence" value="ECO:0007669"/>
    <property type="project" value="TreeGrafter"/>
</dbReference>
<comment type="caution">
    <text evidence="15">The sequence shown here is derived from an EMBL/GenBank/DDBJ whole genome shotgun (WGS) entry which is preliminary data.</text>
</comment>
<dbReference type="Proteomes" id="UP000193928">
    <property type="component" value="Unassembled WGS sequence"/>
</dbReference>
<evidence type="ECO:0000313" key="16">
    <source>
        <dbReference type="EMBL" id="ORV68413.1"/>
    </source>
</evidence>
<organism evidence="15 17">
    <name type="scientific">Mycobacterium gordonae</name>
    <dbReference type="NCBI Taxonomy" id="1778"/>
    <lineage>
        <taxon>Bacteria</taxon>
        <taxon>Bacillati</taxon>
        <taxon>Actinomycetota</taxon>
        <taxon>Actinomycetes</taxon>
        <taxon>Mycobacteriales</taxon>
        <taxon>Mycobacteriaceae</taxon>
        <taxon>Mycobacterium</taxon>
    </lineage>
</organism>
<dbReference type="GO" id="GO:0004144">
    <property type="term" value="F:diacylglycerol O-acyltransferase activity"/>
    <property type="evidence" value="ECO:0007669"/>
    <property type="project" value="UniProtKB-EC"/>
</dbReference>
<dbReference type="GO" id="GO:0051701">
    <property type="term" value="P:biological process involved in interaction with host"/>
    <property type="evidence" value="ECO:0007669"/>
    <property type="project" value="TreeGrafter"/>
</dbReference>
<evidence type="ECO:0000313" key="15">
    <source>
        <dbReference type="EMBL" id="OBS00973.1"/>
    </source>
</evidence>
<dbReference type="RefSeq" id="WP_065134728.1">
    <property type="nucleotide sequence ID" value="NZ_JACKSU010000014.1"/>
</dbReference>